<dbReference type="EMBL" id="JQGC01000013">
    <property type="protein sequence ID" value="KFL30414.1"/>
    <property type="molecule type" value="Genomic_DNA"/>
</dbReference>
<dbReference type="InterPro" id="IPR011006">
    <property type="entry name" value="CheY-like_superfamily"/>
</dbReference>
<dbReference type="Gene3D" id="3.40.50.2300">
    <property type="match status" value="1"/>
</dbReference>
<dbReference type="AlphaFoldDB" id="A0A087M0L1"/>
<dbReference type="InterPro" id="IPR001789">
    <property type="entry name" value="Sig_transdc_resp-reg_receiver"/>
</dbReference>
<keyword evidence="4" id="KW-1185">Reference proteome</keyword>
<dbReference type="SUPFAM" id="SSF52172">
    <property type="entry name" value="CheY-like"/>
    <property type="match status" value="1"/>
</dbReference>
<comment type="caution">
    <text evidence="1">Lacks conserved residue(s) required for the propagation of feature annotation.</text>
</comment>
<sequence>MLSGRTVLIVEAQYLIALDLQNTLDPLDPGKVVIAQNPGHARELAEDWANCALAIVEVERELPEHIALVGELQRKGVPVIGLTADVDLQQHLNFTGTPILLKPAPSERTLALIAQLFETQKE</sequence>
<dbReference type="GO" id="GO:0000160">
    <property type="term" value="P:phosphorelay signal transduction system"/>
    <property type="evidence" value="ECO:0007669"/>
    <property type="project" value="InterPro"/>
</dbReference>
<dbReference type="Proteomes" id="UP000028981">
    <property type="component" value="Unassembled WGS sequence"/>
</dbReference>
<protein>
    <recommendedName>
        <fullName evidence="2">Response regulatory domain-containing protein</fullName>
    </recommendedName>
</protein>
<accession>A0A087M0L1</accession>
<evidence type="ECO:0000313" key="4">
    <source>
        <dbReference type="Proteomes" id="UP000028981"/>
    </source>
</evidence>
<dbReference type="OrthoDB" id="582170at2"/>
<evidence type="ECO:0000259" key="2">
    <source>
        <dbReference type="PROSITE" id="PS50110"/>
    </source>
</evidence>
<feature type="domain" description="Response regulatory" evidence="2">
    <location>
        <begin position="6"/>
        <end position="117"/>
    </location>
</feature>
<evidence type="ECO:0000313" key="3">
    <source>
        <dbReference type="EMBL" id="KFL30414.1"/>
    </source>
</evidence>
<evidence type="ECO:0000256" key="1">
    <source>
        <dbReference type="PROSITE-ProRule" id="PRU00169"/>
    </source>
</evidence>
<organism evidence="3 4">
    <name type="scientific">Devosia riboflavina</name>
    <dbReference type="NCBI Taxonomy" id="46914"/>
    <lineage>
        <taxon>Bacteria</taxon>
        <taxon>Pseudomonadati</taxon>
        <taxon>Pseudomonadota</taxon>
        <taxon>Alphaproteobacteria</taxon>
        <taxon>Hyphomicrobiales</taxon>
        <taxon>Devosiaceae</taxon>
        <taxon>Devosia</taxon>
    </lineage>
</organism>
<reference evidence="3 4" key="1">
    <citation type="submission" date="2014-08" db="EMBL/GenBank/DDBJ databases">
        <authorList>
            <person name="Hassan Y.I."/>
            <person name="Lepp D."/>
            <person name="Zhou T."/>
        </authorList>
    </citation>
    <scope>NUCLEOTIDE SEQUENCE [LARGE SCALE GENOMIC DNA]</scope>
    <source>
        <strain evidence="3 4">IFO13584</strain>
    </source>
</reference>
<name>A0A087M0L1_9HYPH</name>
<dbReference type="RefSeq" id="WP_035084036.1">
    <property type="nucleotide sequence ID" value="NZ_JQGC01000013.1"/>
</dbReference>
<proteinExistence type="predicted"/>
<comment type="caution">
    <text evidence="3">The sequence shown here is derived from an EMBL/GenBank/DDBJ whole genome shotgun (WGS) entry which is preliminary data.</text>
</comment>
<dbReference type="PROSITE" id="PS50110">
    <property type="entry name" value="RESPONSE_REGULATORY"/>
    <property type="match status" value="1"/>
</dbReference>
<gene>
    <name evidence="3" type="ORF">JP75_14610</name>
</gene>